<sequence length="469" mass="48863">MNGASCFCRCGRVVENKISQNFHLTGPELALPASSPTTTFKGPVMFFFILCSIVSVLGQTTHMVSVGDNGSFYDPPTVSAGLNDHCYVHVYRTSTYSDPCTPLSGGFNSGLYSFSNSTNPNEAPVWSLQITDEVDPIYFFCSNTHPVSHCGQGMVGVINTPSQANYSAFVVLAKGTTTTLTSQPPYAATGSGAFALATPSPSSVGTQFLTATETTTVSGSSTSIPSSSSSSTSTATATPNVDATSKSHTGAIVGGAVGGCLVVGLVIIAVVYMLLRRHRQQQPQSAPSTSNLPITTLDRQLPPGAPGIMERGMGERGSVFKPDDMIPTLAMSQVPPSPPPPRQISSGAEVYGHFPSPYNNNHATYTVHNPDSDPVQNNPGHSRLLSHPSSDQMSLGSSGVGAGVETGQQQIGGKDINTLAKEIAAVLIQNNAAGGAGGTINTDETTRNWGKFAAGSPRTMSPPHYQAEQ</sequence>
<proteinExistence type="predicted"/>
<feature type="compositionally biased region" description="Low complexity" evidence="1">
    <location>
        <begin position="215"/>
        <end position="238"/>
    </location>
</feature>
<dbReference type="PANTHER" id="PTHR34883">
    <property type="entry name" value="SERINE-RICH PROTEIN, PUTATIVE-RELATED-RELATED"/>
    <property type="match status" value="1"/>
</dbReference>
<feature type="compositionally biased region" description="Polar residues" evidence="1">
    <location>
        <begin position="281"/>
        <end position="298"/>
    </location>
</feature>
<dbReference type="SUPFAM" id="SSF49503">
    <property type="entry name" value="Cupredoxins"/>
    <property type="match status" value="1"/>
</dbReference>
<feature type="region of interest" description="Disordered" evidence="1">
    <location>
        <begin position="215"/>
        <end position="244"/>
    </location>
</feature>
<name>A0A6A4IA44_9AGAR</name>
<dbReference type="EMBL" id="ML769395">
    <property type="protein sequence ID" value="KAE9407481.1"/>
    <property type="molecule type" value="Genomic_DNA"/>
</dbReference>
<accession>A0A6A4IA44</accession>
<organism evidence="3 4">
    <name type="scientific">Gymnopus androsaceus JB14</name>
    <dbReference type="NCBI Taxonomy" id="1447944"/>
    <lineage>
        <taxon>Eukaryota</taxon>
        <taxon>Fungi</taxon>
        <taxon>Dikarya</taxon>
        <taxon>Basidiomycota</taxon>
        <taxon>Agaricomycotina</taxon>
        <taxon>Agaricomycetes</taxon>
        <taxon>Agaricomycetidae</taxon>
        <taxon>Agaricales</taxon>
        <taxon>Marasmiineae</taxon>
        <taxon>Omphalotaceae</taxon>
        <taxon>Gymnopus</taxon>
    </lineage>
</organism>
<feature type="region of interest" description="Disordered" evidence="1">
    <location>
        <begin position="281"/>
        <end position="309"/>
    </location>
</feature>
<dbReference type="OrthoDB" id="1921208at2759"/>
<dbReference type="Proteomes" id="UP000799118">
    <property type="component" value="Unassembled WGS sequence"/>
</dbReference>
<dbReference type="InterPro" id="IPR008972">
    <property type="entry name" value="Cupredoxin"/>
</dbReference>
<feature type="compositionally biased region" description="Polar residues" evidence="1">
    <location>
        <begin position="369"/>
        <end position="380"/>
    </location>
</feature>
<dbReference type="PANTHER" id="PTHR34883:SF15">
    <property type="entry name" value="EXTRACELLULAR SERINE-RICH PROTEIN"/>
    <property type="match status" value="1"/>
</dbReference>
<evidence type="ECO:0000256" key="1">
    <source>
        <dbReference type="SAM" id="MobiDB-lite"/>
    </source>
</evidence>
<feature type="compositionally biased region" description="Polar residues" evidence="1">
    <location>
        <begin position="387"/>
        <end position="397"/>
    </location>
</feature>
<keyword evidence="2" id="KW-0812">Transmembrane</keyword>
<evidence type="ECO:0008006" key="5">
    <source>
        <dbReference type="Google" id="ProtNLM"/>
    </source>
</evidence>
<dbReference type="InterPro" id="IPR052953">
    <property type="entry name" value="Ser-rich/MCO-related"/>
</dbReference>
<keyword evidence="2" id="KW-1133">Transmembrane helix</keyword>
<keyword evidence="4" id="KW-1185">Reference proteome</keyword>
<protein>
    <recommendedName>
        <fullName evidence="5">Cupredoxin</fullName>
    </recommendedName>
</protein>
<feature type="transmembrane region" description="Helical" evidence="2">
    <location>
        <begin position="251"/>
        <end position="275"/>
    </location>
</feature>
<feature type="region of interest" description="Disordered" evidence="1">
    <location>
        <begin position="438"/>
        <end position="469"/>
    </location>
</feature>
<evidence type="ECO:0000313" key="3">
    <source>
        <dbReference type="EMBL" id="KAE9407481.1"/>
    </source>
</evidence>
<gene>
    <name evidence="3" type="ORF">BT96DRAFT_103643</name>
</gene>
<evidence type="ECO:0000313" key="4">
    <source>
        <dbReference type="Proteomes" id="UP000799118"/>
    </source>
</evidence>
<dbReference type="AlphaFoldDB" id="A0A6A4IA44"/>
<keyword evidence="2" id="KW-0472">Membrane</keyword>
<reference evidence="3" key="1">
    <citation type="journal article" date="2019" name="Environ. Microbiol.">
        <title>Fungal ecological strategies reflected in gene transcription - a case study of two litter decomposers.</title>
        <authorList>
            <person name="Barbi F."/>
            <person name="Kohler A."/>
            <person name="Barry K."/>
            <person name="Baskaran P."/>
            <person name="Daum C."/>
            <person name="Fauchery L."/>
            <person name="Ihrmark K."/>
            <person name="Kuo A."/>
            <person name="LaButti K."/>
            <person name="Lipzen A."/>
            <person name="Morin E."/>
            <person name="Grigoriev I.V."/>
            <person name="Henrissat B."/>
            <person name="Lindahl B."/>
            <person name="Martin F."/>
        </authorList>
    </citation>
    <scope>NUCLEOTIDE SEQUENCE</scope>
    <source>
        <strain evidence="3">JB14</strain>
    </source>
</reference>
<feature type="region of interest" description="Disordered" evidence="1">
    <location>
        <begin position="369"/>
        <end position="399"/>
    </location>
</feature>
<evidence type="ECO:0000256" key="2">
    <source>
        <dbReference type="SAM" id="Phobius"/>
    </source>
</evidence>